<dbReference type="InterPro" id="IPR003760">
    <property type="entry name" value="PnrA-like"/>
</dbReference>
<protein>
    <submittedName>
        <fullName evidence="3">Nucleoside-binding protein</fullName>
    </submittedName>
</protein>
<keyword evidence="1" id="KW-0732">Signal</keyword>
<evidence type="ECO:0000256" key="1">
    <source>
        <dbReference type="ARBA" id="ARBA00022729"/>
    </source>
</evidence>
<evidence type="ECO:0000259" key="2">
    <source>
        <dbReference type="Pfam" id="PF02608"/>
    </source>
</evidence>
<dbReference type="PANTHER" id="PTHR43208">
    <property type="entry name" value="ABC TRANSPORTER SUBSTRATE-BINDING PROTEIN"/>
    <property type="match status" value="1"/>
</dbReference>
<gene>
    <name evidence="3" type="ORF">SAMN04487864_10736</name>
</gene>
<dbReference type="Proteomes" id="UP000198943">
    <property type="component" value="Unassembled WGS sequence"/>
</dbReference>
<evidence type="ECO:0000313" key="3">
    <source>
        <dbReference type="EMBL" id="SDC41685.1"/>
    </source>
</evidence>
<sequence length="375" mass="42225">MYFFPRLKSWKWLVPIFVILALILYLFAGDPFGTRRAEQKDKIGFIILGDINEPGWNASHYQGIREAANEYGIDLLVRDKVTEHSGRCWNAVQDLAEEGCNLIYLCSYNYAPEVKDLINAHKKISFVTYSETVRLRNLTSCFVRMYQGVYIAGALAGLKTRSNVVGYVAAMPNPFVIQAINAFALGARRVNRNVKVVVAWTDAWADPEKERQNVQRLVNIAGADVISYYQDDHAVAEAADKMGVDFIGYNSELKGYSEHHLTDVYCHWGVFYRNILQSYLKGGLRDKQVFFLGLDNGVVALAPFSNAVPEEAKAKLKLLEEEIKSGLLIFSGEIYDVEGNLRCGAKESISDESLFTDMKWIVRGVEVLAHPNSIQ</sequence>
<dbReference type="AlphaFoldDB" id="A0A1G6LFZ7"/>
<name>A0A1G6LFZ7_9FIRM</name>
<dbReference type="InterPro" id="IPR028082">
    <property type="entry name" value="Peripla_BP_I"/>
</dbReference>
<dbReference type="InterPro" id="IPR052910">
    <property type="entry name" value="ABC-Purine-Binding"/>
</dbReference>
<dbReference type="PANTHER" id="PTHR43208:SF1">
    <property type="entry name" value="ABC TRANSPORTER SUBSTRATE-BINDING PROTEIN"/>
    <property type="match status" value="1"/>
</dbReference>
<dbReference type="Pfam" id="PF02608">
    <property type="entry name" value="Bmp"/>
    <property type="match status" value="1"/>
</dbReference>
<dbReference type="GO" id="GO:0005886">
    <property type="term" value="C:plasma membrane"/>
    <property type="evidence" value="ECO:0007669"/>
    <property type="project" value="InterPro"/>
</dbReference>
<dbReference type="OrthoDB" id="9769871at2"/>
<evidence type="ECO:0000313" key="4">
    <source>
        <dbReference type="Proteomes" id="UP000198943"/>
    </source>
</evidence>
<dbReference type="EMBL" id="FMYW01000007">
    <property type="protein sequence ID" value="SDC41685.1"/>
    <property type="molecule type" value="Genomic_DNA"/>
</dbReference>
<feature type="domain" description="ABC transporter substrate-binding protein PnrA-like" evidence="2">
    <location>
        <begin position="41"/>
        <end position="323"/>
    </location>
</feature>
<proteinExistence type="predicted"/>
<reference evidence="4" key="1">
    <citation type="submission" date="2016-10" db="EMBL/GenBank/DDBJ databases">
        <authorList>
            <person name="Varghese N."/>
            <person name="Submissions S."/>
        </authorList>
    </citation>
    <scope>NUCLEOTIDE SEQUENCE [LARGE SCALE GENOMIC DNA]</scope>
    <source>
        <strain evidence="4">DSM 11005</strain>
    </source>
</reference>
<dbReference type="CDD" id="cd19963">
    <property type="entry name" value="PBP1_BMP-like"/>
    <property type="match status" value="1"/>
</dbReference>
<accession>A0A1G6LFZ7</accession>
<keyword evidence="4" id="KW-1185">Reference proteome</keyword>
<organism evidence="3 4">
    <name type="scientific">Succiniclasticum ruminis</name>
    <dbReference type="NCBI Taxonomy" id="40841"/>
    <lineage>
        <taxon>Bacteria</taxon>
        <taxon>Bacillati</taxon>
        <taxon>Bacillota</taxon>
        <taxon>Negativicutes</taxon>
        <taxon>Acidaminococcales</taxon>
        <taxon>Acidaminococcaceae</taxon>
        <taxon>Succiniclasticum</taxon>
    </lineage>
</organism>
<dbReference type="Gene3D" id="3.40.50.2300">
    <property type="match status" value="2"/>
</dbReference>
<dbReference type="SUPFAM" id="SSF53822">
    <property type="entry name" value="Periplasmic binding protein-like I"/>
    <property type="match status" value="1"/>
</dbReference>